<keyword evidence="1" id="KW-1133">Transmembrane helix</keyword>
<dbReference type="Proteomes" id="UP000772434">
    <property type="component" value="Unassembled WGS sequence"/>
</dbReference>
<keyword evidence="3" id="KW-1185">Reference proteome</keyword>
<keyword evidence="1" id="KW-0812">Transmembrane</keyword>
<name>A0A9P5P803_9AGAR</name>
<proteinExistence type="predicted"/>
<evidence type="ECO:0000313" key="3">
    <source>
        <dbReference type="Proteomes" id="UP000772434"/>
    </source>
</evidence>
<dbReference type="EMBL" id="JADNRY010000235">
    <property type="protein sequence ID" value="KAF9060599.1"/>
    <property type="molecule type" value="Genomic_DNA"/>
</dbReference>
<sequence>MTGVGGAGGYMTALNVTARSFPDSLRGSDLGLVVSGFGLSAFLFSFIAQPRFLDKNIVSAIDSGTGFHPLANPRLRKSMM</sequence>
<protein>
    <submittedName>
        <fullName evidence="2">Uncharacterized protein</fullName>
    </submittedName>
</protein>
<gene>
    <name evidence="2" type="ORF">BDP27DRAFT_407695</name>
</gene>
<comment type="caution">
    <text evidence="2">The sequence shown here is derived from an EMBL/GenBank/DDBJ whole genome shotgun (WGS) entry which is preliminary data.</text>
</comment>
<feature type="transmembrane region" description="Helical" evidence="1">
    <location>
        <begin position="30"/>
        <end position="48"/>
    </location>
</feature>
<dbReference type="OrthoDB" id="410267at2759"/>
<evidence type="ECO:0000256" key="1">
    <source>
        <dbReference type="SAM" id="Phobius"/>
    </source>
</evidence>
<accession>A0A9P5P803</accession>
<dbReference type="AlphaFoldDB" id="A0A9P5P803"/>
<keyword evidence="1" id="KW-0472">Membrane</keyword>
<evidence type="ECO:0000313" key="2">
    <source>
        <dbReference type="EMBL" id="KAF9060599.1"/>
    </source>
</evidence>
<dbReference type="InterPro" id="IPR036259">
    <property type="entry name" value="MFS_trans_sf"/>
</dbReference>
<organism evidence="2 3">
    <name type="scientific">Rhodocollybia butyracea</name>
    <dbReference type="NCBI Taxonomy" id="206335"/>
    <lineage>
        <taxon>Eukaryota</taxon>
        <taxon>Fungi</taxon>
        <taxon>Dikarya</taxon>
        <taxon>Basidiomycota</taxon>
        <taxon>Agaricomycotina</taxon>
        <taxon>Agaricomycetes</taxon>
        <taxon>Agaricomycetidae</taxon>
        <taxon>Agaricales</taxon>
        <taxon>Marasmiineae</taxon>
        <taxon>Omphalotaceae</taxon>
        <taxon>Rhodocollybia</taxon>
    </lineage>
</organism>
<reference evidence="2" key="1">
    <citation type="submission" date="2020-11" db="EMBL/GenBank/DDBJ databases">
        <authorList>
            <consortium name="DOE Joint Genome Institute"/>
            <person name="Ahrendt S."/>
            <person name="Riley R."/>
            <person name="Andreopoulos W."/>
            <person name="Labutti K."/>
            <person name="Pangilinan J."/>
            <person name="Ruiz-Duenas F.J."/>
            <person name="Barrasa J.M."/>
            <person name="Sanchez-Garcia M."/>
            <person name="Camarero S."/>
            <person name="Miyauchi S."/>
            <person name="Serrano A."/>
            <person name="Linde D."/>
            <person name="Babiker R."/>
            <person name="Drula E."/>
            <person name="Ayuso-Fernandez I."/>
            <person name="Pacheco R."/>
            <person name="Padilla G."/>
            <person name="Ferreira P."/>
            <person name="Barriuso J."/>
            <person name="Kellner H."/>
            <person name="Castanera R."/>
            <person name="Alfaro M."/>
            <person name="Ramirez L."/>
            <person name="Pisabarro A.G."/>
            <person name="Kuo A."/>
            <person name="Tritt A."/>
            <person name="Lipzen A."/>
            <person name="He G."/>
            <person name="Yan M."/>
            <person name="Ng V."/>
            <person name="Cullen D."/>
            <person name="Martin F."/>
            <person name="Rosso M.-N."/>
            <person name="Henrissat B."/>
            <person name="Hibbett D."/>
            <person name="Martinez A.T."/>
            <person name="Grigoriev I.V."/>
        </authorList>
    </citation>
    <scope>NUCLEOTIDE SEQUENCE</scope>
    <source>
        <strain evidence="2">AH 40177</strain>
    </source>
</reference>
<dbReference type="SUPFAM" id="SSF103473">
    <property type="entry name" value="MFS general substrate transporter"/>
    <property type="match status" value="1"/>
</dbReference>